<dbReference type="RefSeq" id="WP_419640151.1">
    <property type="nucleotide sequence ID" value="NZ_RDPI01001071.1"/>
</dbReference>
<keyword evidence="2" id="KW-1185">Reference proteome</keyword>
<evidence type="ECO:0000313" key="2">
    <source>
        <dbReference type="Proteomes" id="UP000726136"/>
    </source>
</evidence>
<dbReference type="Gene3D" id="1.20.120.450">
    <property type="entry name" value="dinb family like domain"/>
    <property type="match status" value="1"/>
</dbReference>
<comment type="caution">
    <text evidence="1">The sequence shown here is derived from an EMBL/GenBank/DDBJ whole genome shotgun (WGS) entry which is preliminary data.</text>
</comment>
<proteinExistence type="predicted"/>
<reference evidence="1 2" key="1">
    <citation type="journal article" date="2021" name="PeerJ">
        <title>Analysis of 44 Vibrio anguillarum genomes reveals high genetic diversity.</title>
        <authorList>
            <person name="Hansen M.J."/>
            <person name="Dalsgaard I."/>
        </authorList>
    </citation>
    <scope>NUCLEOTIDE SEQUENCE [LARGE SCALE GENOMIC DNA]</scope>
    <source>
        <strain evidence="1 2">040915-1/1B</strain>
    </source>
</reference>
<dbReference type="InterPro" id="IPR034660">
    <property type="entry name" value="DinB/YfiT-like"/>
</dbReference>
<dbReference type="Proteomes" id="UP000726136">
    <property type="component" value="Unassembled WGS sequence"/>
</dbReference>
<protein>
    <submittedName>
        <fullName evidence="1">Damage-inducible protein DinB</fullName>
    </submittedName>
</protein>
<dbReference type="EMBL" id="RDPI01001071">
    <property type="protein sequence ID" value="MBF4376745.1"/>
    <property type="molecule type" value="Genomic_DNA"/>
</dbReference>
<feature type="non-terminal residue" evidence="1">
    <location>
        <position position="1"/>
    </location>
</feature>
<evidence type="ECO:0000313" key="1">
    <source>
        <dbReference type="EMBL" id="MBF4376745.1"/>
    </source>
</evidence>
<accession>A0ABR9ZE83</accession>
<organism evidence="1 2">
    <name type="scientific">Vibrio anguillarum</name>
    <name type="common">Listonella anguillarum</name>
    <dbReference type="NCBI Taxonomy" id="55601"/>
    <lineage>
        <taxon>Bacteria</taxon>
        <taxon>Pseudomonadati</taxon>
        <taxon>Pseudomonadota</taxon>
        <taxon>Gammaproteobacteria</taxon>
        <taxon>Vibrionales</taxon>
        <taxon>Vibrionaceae</taxon>
        <taxon>Vibrio</taxon>
    </lineage>
</organism>
<dbReference type="SUPFAM" id="SSF109854">
    <property type="entry name" value="DinB/YfiT-like putative metalloenzymes"/>
    <property type="match status" value="1"/>
</dbReference>
<gene>
    <name evidence="1" type="ORF">EAY46_27585</name>
</gene>
<feature type="non-terminal residue" evidence="1">
    <location>
        <position position="69"/>
    </location>
</feature>
<sequence>HTTVVDSLFISRILGEPEKYSGDNTVETPSLSELRRIINEHDSWLIDFTKSVSVDELKRNVIFRFIDGG</sequence>
<name>A0ABR9ZE83_VIBAN</name>